<evidence type="ECO:0000313" key="3">
    <source>
        <dbReference type="EMBL" id="EFQ82435.1"/>
    </source>
</evidence>
<evidence type="ECO:0000313" key="4">
    <source>
        <dbReference type="Proteomes" id="UP000003111"/>
    </source>
</evidence>
<dbReference type="InterPro" id="IPR052389">
    <property type="entry name" value="Sec_Metab_Biosynth-Assoc"/>
</dbReference>
<dbReference type="EMBL" id="ACLF03000007">
    <property type="protein sequence ID" value="EFQ82435.1"/>
    <property type="molecule type" value="Genomic_DNA"/>
</dbReference>
<evidence type="ECO:0000259" key="2">
    <source>
        <dbReference type="Pfam" id="PF20789"/>
    </source>
</evidence>
<dbReference type="InterPro" id="IPR042171">
    <property type="entry name" value="Acyl-CoA_hotdog"/>
</dbReference>
<protein>
    <recommendedName>
        <fullName evidence="5">Thioesterase family protein</fullName>
    </recommendedName>
</protein>
<dbReference type="InterPro" id="IPR029069">
    <property type="entry name" value="HotDog_dom_sf"/>
</dbReference>
<name>E2SEF8_9ACTN</name>
<feature type="domain" description="Acyl-CoA thioesterase-like N-terminal HotDog" evidence="1">
    <location>
        <begin position="33"/>
        <end position="113"/>
    </location>
</feature>
<comment type="caution">
    <text evidence="3">The sequence shown here is derived from an EMBL/GenBank/DDBJ whole genome shotgun (WGS) entry which is preliminary data.</text>
</comment>
<dbReference type="STRING" id="585531.HMPREF0063_12417"/>
<evidence type="ECO:0000259" key="1">
    <source>
        <dbReference type="Pfam" id="PF13622"/>
    </source>
</evidence>
<dbReference type="Gene3D" id="2.40.160.210">
    <property type="entry name" value="Acyl-CoA thioesterase, double hotdog domain"/>
    <property type="match status" value="1"/>
</dbReference>
<dbReference type="AlphaFoldDB" id="E2SEF8"/>
<gene>
    <name evidence="3" type="ORF">HMPREF0063_12417</name>
</gene>
<dbReference type="SUPFAM" id="SSF54637">
    <property type="entry name" value="Thioesterase/thiol ester dehydrase-isomerase"/>
    <property type="match status" value="2"/>
</dbReference>
<feature type="domain" description="Acyl-CoA thioesterase-like C-terminal" evidence="2">
    <location>
        <begin position="135"/>
        <end position="266"/>
    </location>
</feature>
<organism evidence="3 4">
    <name type="scientific">Aeromicrobium marinum DSM 15272</name>
    <dbReference type="NCBI Taxonomy" id="585531"/>
    <lineage>
        <taxon>Bacteria</taxon>
        <taxon>Bacillati</taxon>
        <taxon>Actinomycetota</taxon>
        <taxon>Actinomycetes</taxon>
        <taxon>Propionibacteriales</taxon>
        <taxon>Nocardioidaceae</taxon>
        <taxon>Aeromicrobium</taxon>
    </lineage>
</organism>
<reference evidence="3" key="1">
    <citation type="submission" date="2010-08" db="EMBL/GenBank/DDBJ databases">
        <authorList>
            <person name="Muzny D."/>
            <person name="Qin X."/>
            <person name="Buhay C."/>
            <person name="Dugan-Rocha S."/>
            <person name="Ding Y."/>
            <person name="Chen G."/>
            <person name="Hawes A."/>
            <person name="Holder M."/>
            <person name="Jhangiani S."/>
            <person name="Johnson A."/>
            <person name="Khan Z."/>
            <person name="Li Z."/>
            <person name="Liu W."/>
            <person name="Liu X."/>
            <person name="Perez L."/>
            <person name="Shen H."/>
            <person name="Wang Q."/>
            <person name="Watt J."/>
            <person name="Xi L."/>
            <person name="Xin Y."/>
            <person name="Zhou J."/>
            <person name="Deng J."/>
            <person name="Jiang H."/>
            <person name="Liu Y."/>
            <person name="Qu J."/>
            <person name="Song X.-Z."/>
            <person name="Zhang L."/>
            <person name="Villasana D."/>
            <person name="Johnson A."/>
            <person name="Liu J."/>
            <person name="Liyanage D."/>
            <person name="Lorensuhewa L."/>
            <person name="Robinson T."/>
            <person name="Song A."/>
            <person name="Song B.-B."/>
            <person name="Dinh H."/>
            <person name="Thornton R."/>
            <person name="Coyle M."/>
            <person name="Francisco L."/>
            <person name="Jackson L."/>
            <person name="Javaid M."/>
            <person name="Korchina V."/>
            <person name="Kovar C."/>
            <person name="Mata R."/>
            <person name="Mathew T."/>
            <person name="Ngo R."/>
            <person name="Nguyen L."/>
            <person name="Nguyen N."/>
            <person name="Okwuonu G."/>
            <person name="Ongeri F."/>
            <person name="Pham C."/>
            <person name="Simmons D."/>
            <person name="Wilczek-Boney K."/>
            <person name="Hale W."/>
            <person name="Jakkamsetti A."/>
            <person name="Pham P."/>
            <person name="Ruth R."/>
            <person name="San Lucas F."/>
            <person name="Warren J."/>
            <person name="Zhang J."/>
            <person name="Zhao Z."/>
            <person name="Zhou C."/>
            <person name="Zhu D."/>
            <person name="Lee S."/>
            <person name="Bess C."/>
            <person name="Blankenburg K."/>
            <person name="Forbes L."/>
            <person name="Fu Q."/>
            <person name="Gubbala S."/>
            <person name="Hirani K."/>
            <person name="Jayaseelan J.C."/>
            <person name="Lara F."/>
            <person name="Munidasa M."/>
            <person name="Palculict T."/>
            <person name="Patil S."/>
            <person name="Pu L.-L."/>
            <person name="Saada N."/>
            <person name="Tang L."/>
            <person name="Weissenberger G."/>
            <person name="Zhu Y."/>
            <person name="Hemphill L."/>
            <person name="Shang Y."/>
            <person name="Youmans B."/>
            <person name="Ayvaz T."/>
            <person name="Ross M."/>
            <person name="Santibanez J."/>
            <person name="Aqrawi P."/>
            <person name="Gross S."/>
            <person name="Joshi V."/>
            <person name="Fowler G."/>
            <person name="Nazareth L."/>
            <person name="Reid J."/>
            <person name="Worley K."/>
            <person name="Petrosino J."/>
            <person name="Highlander S."/>
            <person name="Gibbs R."/>
        </authorList>
    </citation>
    <scope>NUCLEOTIDE SEQUENCE [LARGE SCALE GENOMIC DNA]</scope>
    <source>
        <strain evidence="3">DSM 15272</strain>
    </source>
</reference>
<dbReference type="PANTHER" id="PTHR38110">
    <property type="entry name" value="CHROMOSOME 23, WHOLE GENOME SHOTGUN SEQUENCE"/>
    <property type="match status" value="1"/>
</dbReference>
<evidence type="ECO:0008006" key="5">
    <source>
        <dbReference type="Google" id="ProtNLM"/>
    </source>
</evidence>
<dbReference type="eggNOG" id="COG2050">
    <property type="taxonomic scope" value="Bacteria"/>
</dbReference>
<proteinExistence type="predicted"/>
<dbReference type="Pfam" id="PF20789">
    <property type="entry name" value="4HBT_3C"/>
    <property type="match status" value="1"/>
</dbReference>
<sequence>MSSTEPTSDEDVYLVDTTSTARTPGVRDLVMTDRWNTPIERPNGGYVLAAMLRGTGDELGVPHDPLYAAISYLGPPSVGPATIEVEPVKQGRRVVTASTRLLQDGRLVAVMTSGFGPREDERTTELGSPPALPAPDQCLDPSDHGGPTGGLFDRVDHRFATVPGWSTGAPSGDPAHDLWQRLAGGRTIDAYALGFLVDSAPPPVMELGEMASMTVQLTVHFHRRPTPGWIATRLSTRHLVTGFHEEDCELWDESGRLVAQSRQLAILG</sequence>
<dbReference type="PANTHER" id="PTHR38110:SF1">
    <property type="entry name" value="THIOESTERASE DOMAIN-CONTAINING PROTEIN"/>
    <property type="match status" value="1"/>
</dbReference>
<accession>E2SEF8</accession>
<dbReference type="RefSeq" id="WP_007077509.1">
    <property type="nucleotide sequence ID" value="NZ_CM001024.1"/>
</dbReference>
<dbReference type="HOGENOM" id="CLU_068888_0_0_11"/>
<dbReference type="InterPro" id="IPR049450">
    <property type="entry name" value="ACOT8-like_C"/>
</dbReference>
<keyword evidence="4" id="KW-1185">Reference proteome</keyword>
<dbReference type="OrthoDB" id="5418286at2"/>
<dbReference type="Pfam" id="PF13622">
    <property type="entry name" value="4HBT_3"/>
    <property type="match status" value="1"/>
</dbReference>
<dbReference type="Proteomes" id="UP000003111">
    <property type="component" value="Unassembled WGS sequence"/>
</dbReference>
<dbReference type="InterPro" id="IPR049449">
    <property type="entry name" value="TesB_ACOT8-like_N"/>
</dbReference>